<keyword evidence="5 9" id="KW-0560">Oxidoreductase</keyword>
<evidence type="ECO:0000259" key="11">
    <source>
        <dbReference type="Pfam" id="PF08436"/>
    </source>
</evidence>
<evidence type="ECO:0000256" key="2">
    <source>
        <dbReference type="ARBA" id="ARBA00006825"/>
    </source>
</evidence>
<feature type="binding site" evidence="9">
    <location>
        <position position="180"/>
    </location>
    <ligand>
        <name>1-deoxy-D-xylulose 5-phosphate</name>
        <dbReference type="ChEBI" id="CHEBI:57792"/>
    </ligand>
</feature>
<dbReference type="Pfam" id="PF13288">
    <property type="entry name" value="DXPR_C"/>
    <property type="match status" value="1"/>
</dbReference>
<name>A0ABV2PU67_9GAMM</name>
<feature type="binding site" evidence="9">
    <location>
        <position position="209"/>
    </location>
    <ligand>
        <name>NADPH</name>
        <dbReference type="ChEBI" id="CHEBI:57783"/>
    </ligand>
</feature>
<comment type="caution">
    <text evidence="13">The sequence shown here is derived from an EMBL/GenBank/DDBJ whole genome shotgun (WGS) entry which is preliminary data.</text>
</comment>
<dbReference type="Gene3D" id="1.10.1740.10">
    <property type="match status" value="1"/>
</dbReference>
<comment type="cofactor">
    <cofactor evidence="9">
        <name>Mg(2+)</name>
        <dbReference type="ChEBI" id="CHEBI:18420"/>
    </cofactor>
    <cofactor evidence="9">
        <name>Mn(2+)</name>
        <dbReference type="ChEBI" id="CHEBI:29035"/>
    </cofactor>
</comment>
<dbReference type="InterPro" id="IPR036291">
    <property type="entry name" value="NAD(P)-bd_dom_sf"/>
</dbReference>
<organism evidence="13 14">
    <name type="scientific">Rhodanobacter soli</name>
    <dbReference type="NCBI Taxonomy" id="590609"/>
    <lineage>
        <taxon>Bacteria</taxon>
        <taxon>Pseudomonadati</taxon>
        <taxon>Pseudomonadota</taxon>
        <taxon>Gammaproteobacteria</taxon>
        <taxon>Lysobacterales</taxon>
        <taxon>Rhodanobacteraceae</taxon>
        <taxon>Rhodanobacter</taxon>
    </lineage>
</organism>
<feature type="binding site" evidence="9">
    <location>
        <position position="37"/>
    </location>
    <ligand>
        <name>NADPH</name>
        <dbReference type="ChEBI" id="CHEBI:57783"/>
    </ligand>
</feature>
<dbReference type="NCBIfam" id="TIGR00243">
    <property type="entry name" value="Dxr"/>
    <property type="match status" value="1"/>
</dbReference>
<evidence type="ECO:0000256" key="7">
    <source>
        <dbReference type="ARBA" id="ARBA00023229"/>
    </source>
</evidence>
<feature type="binding site" evidence="9">
    <location>
        <position position="221"/>
    </location>
    <ligand>
        <name>1-deoxy-D-xylulose 5-phosphate</name>
        <dbReference type="ChEBI" id="CHEBI:57792"/>
    </ligand>
</feature>
<comment type="pathway">
    <text evidence="1 9">Isoprenoid biosynthesis; isopentenyl diphosphate biosynthesis via DXP pathway; isopentenyl diphosphate from 1-deoxy-D-xylulose 5-phosphate: step 1/6.</text>
</comment>
<dbReference type="Gene3D" id="3.40.50.720">
    <property type="entry name" value="NAD(P)-binding Rossmann-like Domain"/>
    <property type="match status" value="1"/>
</dbReference>
<dbReference type="InterPro" id="IPR036169">
    <property type="entry name" value="DXPR_C_sf"/>
</dbReference>
<dbReference type="InterPro" id="IPR003821">
    <property type="entry name" value="DXP_reductoisomerase"/>
</dbReference>
<feature type="binding site" evidence="9">
    <location>
        <position position="225"/>
    </location>
    <ligand>
        <name>1-deoxy-D-xylulose 5-phosphate</name>
        <dbReference type="ChEBI" id="CHEBI:57792"/>
    </ligand>
</feature>
<dbReference type="HAMAP" id="MF_00183">
    <property type="entry name" value="DXP_reductoisom"/>
    <property type="match status" value="1"/>
</dbReference>
<dbReference type="SUPFAM" id="SSF51735">
    <property type="entry name" value="NAD(P)-binding Rossmann-fold domains"/>
    <property type="match status" value="1"/>
</dbReference>
<feature type="binding site" evidence="9">
    <location>
        <position position="10"/>
    </location>
    <ligand>
        <name>NADPH</name>
        <dbReference type="ChEBI" id="CHEBI:57783"/>
    </ligand>
</feature>
<evidence type="ECO:0000256" key="9">
    <source>
        <dbReference type="HAMAP-Rule" id="MF_00183"/>
    </source>
</evidence>
<comment type="catalytic activity">
    <reaction evidence="8">
        <text>2-C-methyl-D-erythritol 4-phosphate + NADP(+) = 1-deoxy-D-xylulose 5-phosphate + NADPH + H(+)</text>
        <dbReference type="Rhea" id="RHEA:13717"/>
        <dbReference type="ChEBI" id="CHEBI:15378"/>
        <dbReference type="ChEBI" id="CHEBI:57783"/>
        <dbReference type="ChEBI" id="CHEBI:57792"/>
        <dbReference type="ChEBI" id="CHEBI:58262"/>
        <dbReference type="ChEBI" id="CHEBI:58349"/>
        <dbReference type="EC" id="1.1.1.267"/>
    </reaction>
    <physiologicalReaction direction="right-to-left" evidence="8">
        <dbReference type="Rhea" id="RHEA:13719"/>
    </physiologicalReaction>
</comment>
<evidence type="ECO:0000313" key="13">
    <source>
        <dbReference type="EMBL" id="MET4568388.1"/>
    </source>
</evidence>
<gene>
    <name evidence="9" type="primary">dxr</name>
    <name evidence="13" type="ORF">ABIE04_000715</name>
</gene>
<keyword evidence="14" id="KW-1185">Reference proteome</keyword>
<dbReference type="Pfam" id="PF08436">
    <property type="entry name" value="DXP_redisom_C"/>
    <property type="match status" value="1"/>
</dbReference>
<dbReference type="InterPro" id="IPR013644">
    <property type="entry name" value="DXP_reductoisomerase_C"/>
</dbReference>
<dbReference type="InterPro" id="IPR026877">
    <property type="entry name" value="DXPR_C"/>
</dbReference>
<dbReference type="EC" id="1.1.1.267" evidence="9"/>
<dbReference type="GO" id="GO:0030604">
    <property type="term" value="F:1-deoxy-D-xylulose-5-phosphate reductoisomerase activity"/>
    <property type="evidence" value="ECO:0007669"/>
    <property type="project" value="UniProtKB-EC"/>
</dbReference>
<feature type="domain" description="1-deoxy-D-xylulose 5-phosphate reductoisomerase C-terminal" evidence="11">
    <location>
        <begin position="146"/>
        <end position="233"/>
    </location>
</feature>
<feature type="binding site" evidence="9">
    <location>
        <position position="152"/>
    </location>
    <ligand>
        <name>1-deoxy-D-xylulose 5-phosphate</name>
        <dbReference type="ChEBI" id="CHEBI:57792"/>
    </ligand>
</feature>
<feature type="binding site" evidence="9">
    <location>
        <position position="150"/>
    </location>
    <ligand>
        <name>Mn(2+)</name>
        <dbReference type="ChEBI" id="CHEBI:29035"/>
    </ligand>
</feature>
<comment type="similarity">
    <text evidence="2 9">Belongs to the DXR family.</text>
</comment>
<dbReference type="NCBIfam" id="NF009114">
    <property type="entry name" value="PRK12464.1"/>
    <property type="match status" value="1"/>
</dbReference>
<reference evidence="13 14" key="1">
    <citation type="submission" date="2024-06" db="EMBL/GenBank/DDBJ databases">
        <title>Sorghum-associated microbial communities from plants grown in Nebraska, USA.</title>
        <authorList>
            <person name="Schachtman D."/>
        </authorList>
    </citation>
    <scope>NUCLEOTIDE SEQUENCE [LARGE SCALE GENOMIC DNA]</scope>
    <source>
        <strain evidence="13 14">1757</strain>
    </source>
</reference>
<feature type="domain" description="1-deoxy-D-xylulose 5-phosphate reductoisomerase N-terminal" evidence="10">
    <location>
        <begin position="4"/>
        <end position="132"/>
    </location>
</feature>
<keyword evidence="7 9" id="KW-0414">Isoprene biosynthesis</keyword>
<feature type="binding site" evidence="9">
    <location>
        <position position="222"/>
    </location>
    <ligand>
        <name>1-deoxy-D-xylulose 5-phosphate</name>
        <dbReference type="ChEBI" id="CHEBI:57792"/>
    </ligand>
</feature>
<feature type="binding site" evidence="9">
    <location>
        <position position="13"/>
    </location>
    <ligand>
        <name>NADPH</name>
        <dbReference type="ChEBI" id="CHEBI:57783"/>
    </ligand>
</feature>
<dbReference type="RefSeq" id="WP_354547224.1">
    <property type="nucleotide sequence ID" value="NZ_JBEPSD010000001.1"/>
</dbReference>
<evidence type="ECO:0000256" key="4">
    <source>
        <dbReference type="ARBA" id="ARBA00022857"/>
    </source>
</evidence>
<evidence type="ECO:0000256" key="3">
    <source>
        <dbReference type="ARBA" id="ARBA00022723"/>
    </source>
</evidence>
<keyword evidence="4 9" id="KW-0521">NADP</keyword>
<comment type="caution">
    <text evidence="9">Lacks conserved residue(s) required for the propagation of feature annotation.</text>
</comment>
<feature type="binding site" evidence="9">
    <location>
        <position position="12"/>
    </location>
    <ligand>
        <name>NADPH</name>
        <dbReference type="ChEBI" id="CHEBI:57783"/>
    </ligand>
</feature>
<keyword evidence="3 9" id="KW-0479">Metal-binding</keyword>
<feature type="binding site" evidence="9">
    <location>
        <position position="126"/>
    </location>
    <ligand>
        <name>NADPH</name>
        <dbReference type="ChEBI" id="CHEBI:57783"/>
    </ligand>
</feature>
<proteinExistence type="inferred from homology"/>
<dbReference type="PANTHER" id="PTHR30525">
    <property type="entry name" value="1-DEOXY-D-XYLULOSE 5-PHOSPHATE REDUCTOISOMERASE"/>
    <property type="match status" value="1"/>
</dbReference>
<dbReference type="EMBL" id="JBEPSD010000001">
    <property type="protein sequence ID" value="MET4568388.1"/>
    <property type="molecule type" value="Genomic_DNA"/>
</dbReference>
<keyword evidence="9" id="KW-0460">Magnesium</keyword>
<dbReference type="PANTHER" id="PTHR30525:SF0">
    <property type="entry name" value="1-DEOXY-D-XYLULOSE 5-PHOSPHATE REDUCTOISOMERASE, CHLOROPLASTIC"/>
    <property type="match status" value="1"/>
</dbReference>
<evidence type="ECO:0000256" key="6">
    <source>
        <dbReference type="ARBA" id="ARBA00023211"/>
    </source>
</evidence>
<sequence>MRNIAVLGATGSIGGNTLDVIARHPERFRASVLTAHRQVEALVALCAQHRPDLAVIADPALEADLSRRLAAAGVRCEVASGHAALTAAAAGNLCDTVVAAIVGAAGLESTLAAARAGKRLLLANKESIVMAGPLLLEAVAAGGGALIPVDSEHNAIFQCLPGGRPDLHRSGVRRLILTASGGPFRGRTRAELADITPDQACKHPNWVMGRKISVDSATLMNKGLEVIEAHHLFGAPAEAIDVVVHPQSLVHSMVEYVDGSVLAQLGNPDMRTAIAHALAWPERVESGVPSLDLSACAPLQFEPPDLVTFRCLALAFQALRAGGDAPAVLNAANEVAVEAFLAGALPFLSIADVVEAVLAELPAQAVVDVETLCERDRTAREAARRVLRNAC</sequence>
<feature type="binding site" evidence="9">
    <location>
        <position position="124"/>
    </location>
    <ligand>
        <name>NADPH</name>
        <dbReference type="ChEBI" id="CHEBI:57783"/>
    </ligand>
</feature>
<evidence type="ECO:0000259" key="12">
    <source>
        <dbReference type="Pfam" id="PF13288"/>
    </source>
</evidence>
<dbReference type="SUPFAM" id="SSF55347">
    <property type="entry name" value="Glyceraldehyde-3-phosphate dehydrogenase-like, C-terminal domain"/>
    <property type="match status" value="1"/>
</dbReference>
<feature type="binding site" evidence="9">
    <location>
        <position position="11"/>
    </location>
    <ligand>
        <name>NADPH</name>
        <dbReference type="ChEBI" id="CHEBI:57783"/>
    </ligand>
</feature>
<dbReference type="PIRSF" id="PIRSF006205">
    <property type="entry name" value="Dxp_reductismrs"/>
    <property type="match status" value="1"/>
</dbReference>
<evidence type="ECO:0000313" key="14">
    <source>
        <dbReference type="Proteomes" id="UP001549251"/>
    </source>
</evidence>
<keyword evidence="6 9" id="KW-0464">Manganese</keyword>
<evidence type="ECO:0000256" key="5">
    <source>
        <dbReference type="ARBA" id="ARBA00023002"/>
    </source>
</evidence>
<protein>
    <recommendedName>
        <fullName evidence="9">1-deoxy-D-xylulose 5-phosphate reductoisomerase</fullName>
        <shortName evidence="9">DXP reductoisomerase</shortName>
        <ecNumber evidence="9">1.1.1.267</ecNumber>
    </recommendedName>
    <alternativeName>
        <fullName evidence="9">1-deoxyxylulose-5-phosphate reductoisomerase</fullName>
    </alternativeName>
    <alternativeName>
        <fullName evidence="9">2-C-methyl-D-erythritol 4-phosphate synthase</fullName>
    </alternativeName>
</protein>
<evidence type="ECO:0000256" key="8">
    <source>
        <dbReference type="ARBA" id="ARBA00048543"/>
    </source>
</evidence>
<dbReference type="InterPro" id="IPR013512">
    <property type="entry name" value="DXP_reductoisomerase_N"/>
</dbReference>
<feature type="domain" description="DXP reductoisomerase C-terminal" evidence="12">
    <location>
        <begin position="265"/>
        <end position="381"/>
    </location>
</feature>
<comment type="function">
    <text evidence="9">Catalyzes the NADPH-dependent rearrangement and reduction of 1-deoxy-D-xylulose-5-phosphate (DXP) to 2-C-methyl-D-erythritol 4-phosphate (MEP).</text>
</comment>
<feature type="binding site" evidence="9">
    <location>
        <position position="151"/>
    </location>
    <ligand>
        <name>1-deoxy-D-xylulose 5-phosphate</name>
        <dbReference type="ChEBI" id="CHEBI:57792"/>
    </ligand>
</feature>
<feature type="binding site" evidence="9">
    <location>
        <position position="225"/>
    </location>
    <ligand>
        <name>Mn(2+)</name>
        <dbReference type="ChEBI" id="CHEBI:29035"/>
    </ligand>
</feature>
<evidence type="ECO:0000259" key="10">
    <source>
        <dbReference type="Pfam" id="PF02670"/>
    </source>
</evidence>
<dbReference type="Pfam" id="PF02670">
    <property type="entry name" value="DXP_reductoisom"/>
    <property type="match status" value="1"/>
</dbReference>
<dbReference type="Proteomes" id="UP001549251">
    <property type="component" value="Unassembled WGS sequence"/>
</dbReference>
<feature type="binding site" evidence="9">
    <location>
        <position position="152"/>
    </location>
    <ligand>
        <name>Mn(2+)</name>
        <dbReference type="ChEBI" id="CHEBI:29035"/>
    </ligand>
</feature>
<feature type="binding site" evidence="9">
    <location>
        <position position="125"/>
    </location>
    <ligand>
        <name>1-deoxy-D-xylulose 5-phosphate</name>
        <dbReference type="ChEBI" id="CHEBI:57792"/>
    </ligand>
</feature>
<feature type="binding site" evidence="9">
    <location>
        <position position="203"/>
    </location>
    <ligand>
        <name>1-deoxy-D-xylulose 5-phosphate</name>
        <dbReference type="ChEBI" id="CHEBI:57792"/>
    </ligand>
</feature>
<evidence type="ECO:0000256" key="1">
    <source>
        <dbReference type="ARBA" id="ARBA00005094"/>
    </source>
</evidence>
<feature type="binding site" evidence="9">
    <location>
        <position position="216"/>
    </location>
    <ligand>
        <name>1-deoxy-D-xylulose 5-phosphate</name>
        <dbReference type="ChEBI" id="CHEBI:57792"/>
    </ligand>
</feature>
<accession>A0ABV2PU67</accession>
<dbReference type="SUPFAM" id="SSF69055">
    <property type="entry name" value="1-deoxy-D-xylulose-5-phosphate reductoisomerase, C-terminal domain"/>
    <property type="match status" value="1"/>
</dbReference>